<sequence length="152" mass="17661">MDSEEQVRKAQANFKIITGIKEKLEILTEHVESRKEALEEEIEESLNESIRNARDCLEKIQENIEPKIENIIRERLDILKVKMDRFTEEGLDALHKEIEKQTPILTQKILEEVDGLVDSKLIAARDELSNSMGYKIQEKIEKTLSSDKIEVE</sequence>
<dbReference type="AlphaFoldDB" id="A0A382R219"/>
<accession>A0A382R219</accession>
<feature type="non-terminal residue" evidence="2">
    <location>
        <position position="152"/>
    </location>
</feature>
<feature type="coiled-coil region" evidence="1">
    <location>
        <begin position="21"/>
        <end position="63"/>
    </location>
</feature>
<keyword evidence="1" id="KW-0175">Coiled coil</keyword>
<evidence type="ECO:0000256" key="1">
    <source>
        <dbReference type="SAM" id="Coils"/>
    </source>
</evidence>
<evidence type="ECO:0000313" key="2">
    <source>
        <dbReference type="EMBL" id="SVC91192.1"/>
    </source>
</evidence>
<dbReference type="EMBL" id="UINC01118216">
    <property type="protein sequence ID" value="SVC91192.1"/>
    <property type="molecule type" value="Genomic_DNA"/>
</dbReference>
<reference evidence="2" key="1">
    <citation type="submission" date="2018-05" db="EMBL/GenBank/DDBJ databases">
        <authorList>
            <person name="Lanie J.A."/>
            <person name="Ng W.-L."/>
            <person name="Kazmierczak K.M."/>
            <person name="Andrzejewski T.M."/>
            <person name="Davidsen T.M."/>
            <person name="Wayne K.J."/>
            <person name="Tettelin H."/>
            <person name="Glass J.I."/>
            <person name="Rusch D."/>
            <person name="Podicherti R."/>
            <person name="Tsui H.-C.T."/>
            <person name="Winkler M.E."/>
        </authorList>
    </citation>
    <scope>NUCLEOTIDE SEQUENCE</scope>
</reference>
<gene>
    <name evidence="2" type="ORF">METZ01_LOCUS344046</name>
</gene>
<proteinExistence type="predicted"/>
<protein>
    <submittedName>
        <fullName evidence="2">Uncharacterized protein</fullName>
    </submittedName>
</protein>
<name>A0A382R219_9ZZZZ</name>
<organism evidence="2">
    <name type="scientific">marine metagenome</name>
    <dbReference type="NCBI Taxonomy" id="408172"/>
    <lineage>
        <taxon>unclassified sequences</taxon>
        <taxon>metagenomes</taxon>
        <taxon>ecological metagenomes</taxon>
    </lineage>
</organism>